<dbReference type="InterPro" id="IPR051457">
    <property type="entry name" value="2-oxoacid:Fd_oxidoreductase"/>
</dbReference>
<comment type="caution">
    <text evidence="3">The sequence shown here is derived from an EMBL/GenBank/DDBJ whole genome shotgun (WGS) entry which is preliminary data.</text>
</comment>
<dbReference type="Gene3D" id="3.40.50.970">
    <property type="match status" value="1"/>
</dbReference>
<dbReference type="AlphaFoldDB" id="A0A7C0U1E7"/>
<reference evidence="3" key="1">
    <citation type="journal article" date="2020" name="mSystems">
        <title>Genome- and Community-Level Interaction Insights into Carbon Utilization and Element Cycling Functions of Hydrothermarchaeota in Hydrothermal Sediment.</title>
        <authorList>
            <person name="Zhou Z."/>
            <person name="Liu Y."/>
            <person name="Xu W."/>
            <person name="Pan J."/>
            <person name="Luo Z.H."/>
            <person name="Li M."/>
        </authorList>
    </citation>
    <scope>NUCLEOTIDE SEQUENCE [LARGE SCALE GENOMIC DNA]</scope>
    <source>
        <strain evidence="3">HyVt-233</strain>
    </source>
</reference>
<dbReference type="InterPro" id="IPR011766">
    <property type="entry name" value="TPP_enzyme_TPP-bd"/>
</dbReference>
<dbReference type="PANTHER" id="PTHR48084">
    <property type="entry name" value="2-OXOGLUTARATE OXIDOREDUCTASE SUBUNIT KORB-RELATED"/>
    <property type="match status" value="1"/>
</dbReference>
<accession>A0A7C0U1E7</accession>
<dbReference type="CDD" id="cd03375">
    <property type="entry name" value="TPP_OGFOR"/>
    <property type="match status" value="1"/>
</dbReference>
<name>A0A7C0U1E7_DESA2</name>
<organism evidence="3">
    <name type="scientific">Desulfofervidus auxilii</name>
    <dbReference type="NCBI Taxonomy" id="1621989"/>
    <lineage>
        <taxon>Bacteria</taxon>
        <taxon>Pseudomonadati</taxon>
        <taxon>Thermodesulfobacteriota</taxon>
        <taxon>Candidatus Desulfofervidia</taxon>
        <taxon>Candidatus Desulfofervidales</taxon>
        <taxon>Candidatus Desulfofervidaceae</taxon>
        <taxon>Candidatus Desulfofervidus</taxon>
    </lineage>
</organism>
<protein>
    <submittedName>
        <fullName evidence="3">2-oxoglutarate oxidoreductase</fullName>
    </submittedName>
</protein>
<evidence type="ECO:0000313" key="3">
    <source>
        <dbReference type="EMBL" id="HDD43439.1"/>
    </source>
</evidence>
<dbReference type="EMBL" id="DRBS01000042">
    <property type="protein sequence ID" value="HDD43439.1"/>
    <property type="molecule type" value="Genomic_DNA"/>
</dbReference>
<sequence length="248" mass="27461">MRVSALIPKYPEPETYLGRTHYCPGCGHGILHKILGEVIDELGIRKKVILIEPIGCSVLALNYLKVDGIQGPHGRAPAIATAVKRLRPENIVITYQGDGDLAAIGTNEILHAANRGELFTVIFINNAVYGMTGGQMAPTTLIGQKSTTTPTGRKVEYTGYPLRICELLNTLEAPVYLERVSLHDVEHILQTKAAIKKALLKQIEKRGFSLVEVLSNCPTNWKMSPEESWEFVKNEMVKIFPLGVFRDK</sequence>
<evidence type="ECO:0000256" key="1">
    <source>
        <dbReference type="ARBA" id="ARBA00023002"/>
    </source>
</evidence>
<dbReference type="SUPFAM" id="SSF52518">
    <property type="entry name" value="Thiamin diphosphate-binding fold (THDP-binding)"/>
    <property type="match status" value="1"/>
</dbReference>
<dbReference type="GO" id="GO:0030976">
    <property type="term" value="F:thiamine pyrophosphate binding"/>
    <property type="evidence" value="ECO:0007669"/>
    <property type="project" value="InterPro"/>
</dbReference>
<keyword evidence="1" id="KW-0560">Oxidoreductase</keyword>
<dbReference type="PANTHER" id="PTHR48084:SF3">
    <property type="entry name" value="SUBUNIT OF PYRUVATE:FLAVODOXIN OXIDOREDUCTASE"/>
    <property type="match status" value="1"/>
</dbReference>
<dbReference type="InterPro" id="IPR029061">
    <property type="entry name" value="THDP-binding"/>
</dbReference>
<dbReference type="Pfam" id="PF02775">
    <property type="entry name" value="TPP_enzyme_C"/>
    <property type="match status" value="1"/>
</dbReference>
<proteinExistence type="predicted"/>
<evidence type="ECO:0000259" key="2">
    <source>
        <dbReference type="Pfam" id="PF02775"/>
    </source>
</evidence>
<dbReference type="Proteomes" id="UP000886289">
    <property type="component" value="Unassembled WGS sequence"/>
</dbReference>
<dbReference type="GO" id="GO:0044281">
    <property type="term" value="P:small molecule metabolic process"/>
    <property type="evidence" value="ECO:0007669"/>
    <property type="project" value="UniProtKB-ARBA"/>
</dbReference>
<dbReference type="GO" id="GO:0045333">
    <property type="term" value="P:cellular respiration"/>
    <property type="evidence" value="ECO:0007669"/>
    <property type="project" value="UniProtKB-ARBA"/>
</dbReference>
<gene>
    <name evidence="3" type="ORF">ENG63_01055</name>
</gene>
<feature type="domain" description="Thiamine pyrophosphate enzyme TPP-binding" evidence="2">
    <location>
        <begin position="56"/>
        <end position="213"/>
    </location>
</feature>
<dbReference type="GO" id="GO:0016625">
    <property type="term" value="F:oxidoreductase activity, acting on the aldehyde or oxo group of donors, iron-sulfur protein as acceptor"/>
    <property type="evidence" value="ECO:0007669"/>
    <property type="project" value="UniProtKB-ARBA"/>
</dbReference>